<gene>
    <name evidence="1" type="ORF">X975_24541</name>
</gene>
<proteinExistence type="predicted"/>
<dbReference type="OrthoDB" id="6417436at2759"/>
<keyword evidence="2" id="KW-1185">Reference proteome</keyword>
<organism evidence="1 2">
    <name type="scientific">Stegodyphus mimosarum</name>
    <name type="common">African social velvet spider</name>
    <dbReference type="NCBI Taxonomy" id="407821"/>
    <lineage>
        <taxon>Eukaryota</taxon>
        <taxon>Metazoa</taxon>
        <taxon>Ecdysozoa</taxon>
        <taxon>Arthropoda</taxon>
        <taxon>Chelicerata</taxon>
        <taxon>Arachnida</taxon>
        <taxon>Araneae</taxon>
        <taxon>Araneomorphae</taxon>
        <taxon>Entelegynae</taxon>
        <taxon>Eresoidea</taxon>
        <taxon>Eresidae</taxon>
        <taxon>Stegodyphus</taxon>
    </lineage>
</organism>
<name>A0A087T4Y1_STEMI</name>
<dbReference type="EMBL" id="KK113427">
    <property type="protein sequence ID" value="KFM60170.1"/>
    <property type="molecule type" value="Genomic_DNA"/>
</dbReference>
<feature type="non-terminal residue" evidence="1">
    <location>
        <position position="297"/>
    </location>
</feature>
<dbReference type="SUPFAM" id="SSF81383">
    <property type="entry name" value="F-box domain"/>
    <property type="match status" value="1"/>
</dbReference>
<dbReference type="Proteomes" id="UP000054359">
    <property type="component" value="Unassembled WGS sequence"/>
</dbReference>
<dbReference type="OMA" id="ATADANW"/>
<evidence type="ECO:0000313" key="1">
    <source>
        <dbReference type="EMBL" id="KFM60170.1"/>
    </source>
</evidence>
<protein>
    <recommendedName>
        <fullName evidence="3">F-box domain-containing protein</fullName>
    </recommendedName>
</protein>
<dbReference type="InterPro" id="IPR036047">
    <property type="entry name" value="F-box-like_dom_sf"/>
</dbReference>
<evidence type="ECO:0008006" key="3">
    <source>
        <dbReference type="Google" id="ProtNLM"/>
    </source>
</evidence>
<accession>A0A087T4Y1</accession>
<evidence type="ECO:0000313" key="2">
    <source>
        <dbReference type="Proteomes" id="UP000054359"/>
    </source>
</evidence>
<dbReference type="AlphaFoldDB" id="A0A087T4Y1"/>
<reference evidence="1 2" key="1">
    <citation type="submission" date="2013-11" db="EMBL/GenBank/DDBJ databases">
        <title>Genome sequencing of Stegodyphus mimosarum.</title>
        <authorList>
            <person name="Bechsgaard J."/>
        </authorList>
    </citation>
    <scope>NUCLEOTIDE SEQUENCE [LARGE SCALE GENOMIC DNA]</scope>
</reference>
<sequence>MASKCHLLDLPDLVLHNICEFITCPFDLVHFGNTCSRLREVSLSQKLWWTVAFQWCKGLWTFIKHSSDSEDPREWMLYVIKQYTRLPNETKSECFFSNGEKWERSESRKFRFLFGLLHLIYKKEQNEYPAIFFQEWLYDIGLYQRIGPRIDYTVDNLQFHHDDILQLSNLGEAIDRDLYRIDHPHKDPACYIKQVATADANWLSLFPSGVHGSMCPFLMDLHLNCTTCEKYGFQGLAVCLSLVIEKHVEAQSNIFKLPINKVSNFISTFCRHFVIEVVRNLPKIRSSVETQPIKSAV</sequence>